<proteinExistence type="predicted"/>
<reference evidence="4" key="1">
    <citation type="submission" date="2010-03" db="EMBL/GenBank/DDBJ databases">
        <title>The complete chromosome of Tsukamurella paurometabola DSM 20162.</title>
        <authorList>
            <consortium name="US DOE Joint Genome Institute (JGI-PGF)"/>
            <person name="Lucas S."/>
            <person name="Copeland A."/>
            <person name="Lapidus A."/>
            <person name="Glavina del Rio T."/>
            <person name="Dalin E."/>
            <person name="Tice H."/>
            <person name="Bruce D."/>
            <person name="Goodwin L."/>
            <person name="Pitluck S."/>
            <person name="Kyrpides N."/>
            <person name="Mavromatis K."/>
            <person name="Ivanova N."/>
            <person name="Mikhailova N."/>
            <person name="Munk A.C."/>
            <person name="Brettin T."/>
            <person name="Detter J.C."/>
            <person name="Tapia R."/>
            <person name="Han C."/>
            <person name="Larimer F."/>
            <person name="Land M."/>
            <person name="Hauser L."/>
            <person name="Markowitz V."/>
            <person name="Cheng J.-F."/>
            <person name="Hugenholtz P."/>
            <person name="Woyke T."/>
            <person name="Wu D."/>
            <person name="Jando M."/>
            <person name="Brambilla E."/>
            <person name="Klenk H.-P."/>
            <person name="Eisen J.A."/>
        </authorList>
    </citation>
    <scope>NUCLEOTIDE SEQUENCE [LARGE SCALE GENOMIC DNA]</scope>
    <source>
        <strain evidence="4">ATCC 8368 / DSM 20162 / CCUG 35730 / CIP 100753 / JCM 10117 / KCTC 9821 / NBRC 16120 / NCIMB 702349 / NCTC 13040</strain>
    </source>
</reference>
<reference evidence="3 4" key="2">
    <citation type="journal article" date="2011" name="Stand. Genomic Sci.">
        <title>Complete genome sequence of Tsukamurella paurometabola type strain (no. 33).</title>
        <authorList>
            <person name="Munk A.C."/>
            <person name="Lapidus A."/>
            <person name="Lucas S."/>
            <person name="Nolan M."/>
            <person name="Tice H."/>
            <person name="Cheng J.F."/>
            <person name="Del Rio T.G."/>
            <person name="Goodwin L."/>
            <person name="Pitluck S."/>
            <person name="Liolios K."/>
            <person name="Huntemann M."/>
            <person name="Ivanova N."/>
            <person name="Mavromatis K."/>
            <person name="Mikhailova N."/>
            <person name="Pati A."/>
            <person name="Chen A."/>
            <person name="Palaniappan K."/>
            <person name="Tapia R."/>
            <person name="Han C."/>
            <person name="Land M."/>
            <person name="Hauser L."/>
            <person name="Chang Y.J."/>
            <person name="Jeffries C.D."/>
            <person name="Brettin T."/>
            <person name="Yasawong M."/>
            <person name="Brambilla E.M."/>
            <person name="Rohde M."/>
            <person name="Sikorski J."/>
            <person name="Goker M."/>
            <person name="Detter J.C."/>
            <person name="Woyke T."/>
            <person name="Bristow J."/>
            <person name="Eisen J.A."/>
            <person name="Markowitz V."/>
            <person name="Hugenholtz P."/>
            <person name="Kyrpides N.C."/>
            <person name="Klenk H.P."/>
        </authorList>
    </citation>
    <scope>NUCLEOTIDE SEQUENCE [LARGE SCALE GENOMIC DNA]</scope>
    <source>
        <strain evidence="4">ATCC 8368 / DSM 20162 / CCUG 35730 / CIP 100753 / JCM 10117 / KCTC 9821 / NBRC 16120 / NCIMB 702349 / NCTC 13040</strain>
    </source>
</reference>
<dbReference type="InterPro" id="IPR003675">
    <property type="entry name" value="Rce1/LyrA-like_dom"/>
</dbReference>
<feature type="transmembrane region" description="Helical" evidence="1">
    <location>
        <begin position="198"/>
        <end position="222"/>
    </location>
</feature>
<feature type="transmembrane region" description="Helical" evidence="1">
    <location>
        <begin position="27"/>
        <end position="45"/>
    </location>
</feature>
<evidence type="ECO:0000256" key="1">
    <source>
        <dbReference type="SAM" id="Phobius"/>
    </source>
</evidence>
<keyword evidence="1" id="KW-0472">Membrane</keyword>
<dbReference type="PIRSF" id="PIRSF026622">
    <property type="entry name" value="Proteas_026622"/>
    <property type="match status" value="1"/>
</dbReference>
<name>D5UUT3_TSUPD</name>
<dbReference type="Pfam" id="PF02517">
    <property type="entry name" value="Rce1-like"/>
    <property type="match status" value="1"/>
</dbReference>
<keyword evidence="1" id="KW-1133">Transmembrane helix</keyword>
<evidence type="ECO:0000313" key="3">
    <source>
        <dbReference type="EMBL" id="ADG79651.1"/>
    </source>
</evidence>
<dbReference type="STRING" id="521096.Tpau_3058"/>
<dbReference type="Proteomes" id="UP000001213">
    <property type="component" value="Chromosome"/>
</dbReference>
<organism evidence="3 4">
    <name type="scientific">Tsukamurella paurometabola (strain ATCC 8368 / DSM 20162 / CCUG 35730 / CIP 100753 / JCM 10117 / KCTC 9821 / NBRC 16120 / NCIMB 702349 / NCTC 13040)</name>
    <name type="common">Corynebacterium paurometabolum</name>
    <dbReference type="NCBI Taxonomy" id="521096"/>
    <lineage>
        <taxon>Bacteria</taxon>
        <taxon>Bacillati</taxon>
        <taxon>Actinomycetota</taxon>
        <taxon>Actinomycetes</taxon>
        <taxon>Mycobacteriales</taxon>
        <taxon>Tsukamurellaceae</taxon>
        <taxon>Tsukamurella</taxon>
    </lineage>
</organism>
<dbReference type="GO" id="GO:0004175">
    <property type="term" value="F:endopeptidase activity"/>
    <property type="evidence" value="ECO:0007669"/>
    <property type="project" value="UniProtKB-ARBA"/>
</dbReference>
<dbReference type="AlphaFoldDB" id="D5UUT3"/>
<dbReference type="KEGG" id="tpr:Tpau_3058"/>
<dbReference type="EMBL" id="CP001966">
    <property type="protein sequence ID" value="ADG79651.1"/>
    <property type="molecule type" value="Genomic_DNA"/>
</dbReference>
<feature type="transmembrane region" description="Helical" evidence="1">
    <location>
        <begin position="234"/>
        <end position="254"/>
    </location>
</feature>
<evidence type="ECO:0000313" key="4">
    <source>
        <dbReference type="Proteomes" id="UP000001213"/>
    </source>
</evidence>
<feature type="domain" description="CAAX prenyl protease 2/Lysostaphin resistance protein A-like" evidence="2">
    <location>
        <begin position="128"/>
        <end position="241"/>
    </location>
</feature>
<dbReference type="GO" id="GO:0080120">
    <property type="term" value="P:CAAX-box protein maturation"/>
    <property type="evidence" value="ECO:0007669"/>
    <property type="project" value="UniProtKB-ARBA"/>
</dbReference>
<protein>
    <submittedName>
        <fullName evidence="3">Abortive infection protein</fullName>
    </submittedName>
</protein>
<dbReference type="InterPro" id="IPR015837">
    <property type="entry name" value="UCP026622_CAAX_protease"/>
</dbReference>
<sequence length="255" mass="26661">MERVSSAAQPAVPEQSALRAAVSGVRAYVDIAVVVGVLVATNLVAHFTGSWAALLAVPISAAVLLGIARYRGLDWHELGLGREHWRSGAKYAAAAVFIVATVIIVGALLPVTRGLFLNDRYATFSTAIIASMVIIPLQTVIPEEIAFRGALHGTLSRAMKFRWVVVTGSLLFGFWHIASSLGLTAGNAGLTKILGSGPLAQIAGIAGAVLATALAGYVFTWLRTRSGSLIAPIALHWCLNGAGALAAAFAWQLLR</sequence>
<feature type="transmembrane region" description="Helical" evidence="1">
    <location>
        <begin position="51"/>
        <end position="70"/>
    </location>
</feature>
<dbReference type="eggNOG" id="COG1266">
    <property type="taxonomic scope" value="Bacteria"/>
</dbReference>
<keyword evidence="1" id="KW-0812">Transmembrane</keyword>
<dbReference type="HOGENOM" id="CLU_088558_0_0_11"/>
<gene>
    <name evidence="3" type="ordered locus">Tpau_3058</name>
</gene>
<evidence type="ECO:0000259" key="2">
    <source>
        <dbReference type="Pfam" id="PF02517"/>
    </source>
</evidence>
<feature type="transmembrane region" description="Helical" evidence="1">
    <location>
        <begin position="161"/>
        <end position="178"/>
    </location>
</feature>
<keyword evidence="4" id="KW-1185">Reference proteome</keyword>
<dbReference type="RefSeq" id="WP_013127659.1">
    <property type="nucleotide sequence ID" value="NC_014158.1"/>
</dbReference>
<dbReference type="MEROPS" id="G05.A04"/>
<feature type="transmembrane region" description="Helical" evidence="1">
    <location>
        <begin position="121"/>
        <end position="141"/>
    </location>
</feature>
<accession>D5UUT3</accession>
<feature type="transmembrane region" description="Helical" evidence="1">
    <location>
        <begin position="91"/>
        <end position="109"/>
    </location>
</feature>